<reference evidence="2" key="2">
    <citation type="submission" date="2021-01" db="EMBL/GenBank/DDBJ databases">
        <authorList>
            <person name="Schikora-Tamarit M.A."/>
        </authorList>
    </citation>
    <scope>NUCLEOTIDE SEQUENCE</scope>
    <source>
        <strain evidence="2">CBS2887</strain>
    </source>
</reference>
<dbReference type="EMBL" id="JAEUBG010001689">
    <property type="protein sequence ID" value="KAH3686018.1"/>
    <property type="molecule type" value="Genomic_DNA"/>
</dbReference>
<accession>A0A9P8Q835</accession>
<evidence type="ECO:0000256" key="1">
    <source>
        <dbReference type="SAM" id="SignalP"/>
    </source>
</evidence>
<evidence type="ECO:0000313" key="2">
    <source>
        <dbReference type="EMBL" id="KAH3686018.1"/>
    </source>
</evidence>
<dbReference type="Proteomes" id="UP000774326">
    <property type="component" value="Unassembled WGS sequence"/>
</dbReference>
<feature type="chain" id="PRO_5040359720" evidence="1">
    <location>
        <begin position="20"/>
        <end position="91"/>
    </location>
</feature>
<keyword evidence="1" id="KW-0732">Signal</keyword>
<protein>
    <submittedName>
        <fullName evidence="2">Uncharacterized protein</fullName>
    </submittedName>
</protein>
<feature type="signal peptide" evidence="1">
    <location>
        <begin position="1"/>
        <end position="19"/>
    </location>
</feature>
<name>A0A9P8Q835_WICPI</name>
<organism evidence="2 3">
    <name type="scientific">Wickerhamomyces pijperi</name>
    <name type="common">Yeast</name>
    <name type="synonym">Pichia pijperi</name>
    <dbReference type="NCBI Taxonomy" id="599730"/>
    <lineage>
        <taxon>Eukaryota</taxon>
        <taxon>Fungi</taxon>
        <taxon>Dikarya</taxon>
        <taxon>Ascomycota</taxon>
        <taxon>Saccharomycotina</taxon>
        <taxon>Saccharomycetes</taxon>
        <taxon>Phaffomycetales</taxon>
        <taxon>Wickerhamomycetaceae</taxon>
        <taxon>Wickerhamomyces</taxon>
    </lineage>
</organism>
<comment type="caution">
    <text evidence="2">The sequence shown here is derived from an EMBL/GenBank/DDBJ whole genome shotgun (WGS) entry which is preliminary data.</text>
</comment>
<keyword evidence="3" id="KW-1185">Reference proteome</keyword>
<dbReference type="AlphaFoldDB" id="A0A9P8Q835"/>
<sequence>MVLLLAVVFMVYLKENLLGLWNHTDVVDKKIGDFKLTLREIDDVLGDQILDHHTDELEYLLVRAVLAVDVIVQLNDGVVEEFMKQHRLFDL</sequence>
<proteinExistence type="predicted"/>
<reference evidence="2" key="1">
    <citation type="journal article" date="2021" name="Open Biol.">
        <title>Shared evolutionary footprints suggest mitochondrial oxidative damage underlies multiple complex I losses in fungi.</title>
        <authorList>
            <person name="Schikora-Tamarit M.A."/>
            <person name="Marcet-Houben M."/>
            <person name="Nosek J."/>
            <person name="Gabaldon T."/>
        </authorList>
    </citation>
    <scope>NUCLEOTIDE SEQUENCE</scope>
    <source>
        <strain evidence="2">CBS2887</strain>
    </source>
</reference>
<evidence type="ECO:0000313" key="3">
    <source>
        <dbReference type="Proteomes" id="UP000774326"/>
    </source>
</evidence>
<gene>
    <name evidence="2" type="ORF">WICPIJ_003018</name>
</gene>